<dbReference type="Pfam" id="PF02541">
    <property type="entry name" value="Ppx-GppA"/>
    <property type="match status" value="1"/>
</dbReference>
<dbReference type="SUPFAM" id="SSF53067">
    <property type="entry name" value="Actin-like ATPase domain"/>
    <property type="match status" value="2"/>
</dbReference>
<dbReference type="RefSeq" id="WP_412441543.1">
    <property type="nucleotide sequence ID" value="NZ_CACRUT010000031.1"/>
</dbReference>
<dbReference type="GO" id="GO:0008894">
    <property type="term" value="F:guanosine-5'-triphosphate,3'-diphosphate diphosphatase activity"/>
    <property type="evidence" value="ECO:0007669"/>
    <property type="project" value="UniProtKB-EC"/>
</dbReference>
<organism evidence="2">
    <name type="scientific">Paraprevotella clara</name>
    <dbReference type="NCBI Taxonomy" id="454154"/>
    <lineage>
        <taxon>Bacteria</taxon>
        <taxon>Pseudomonadati</taxon>
        <taxon>Bacteroidota</taxon>
        <taxon>Bacteroidia</taxon>
        <taxon>Bacteroidales</taxon>
        <taxon>Prevotellaceae</taxon>
        <taxon>Paraprevotella</taxon>
    </lineage>
</organism>
<dbReference type="PANTHER" id="PTHR30005">
    <property type="entry name" value="EXOPOLYPHOSPHATASE"/>
    <property type="match status" value="1"/>
</dbReference>
<accession>A0A6N3GRA8</accession>
<evidence type="ECO:0000259" key="1">
    <source>
        <dbReference type="Pfam" id="PF02541"/>
    </source>
</evidence>
<dbReference type="InterPro" id="IPR003695">
    <property type="entry name" value="Ppx_GppA_N"/>
</dbReference>
<dbReference type="EMBL" id="CACRUT010000031">
    <property type="protein sequence ID" value="VYU66712.1"/>
    <property type="molecule type" value="Genomic_DNA"/>
</dbReference>
<dbReference type="Gene3D" id="3.30.420.40">
    <property type="match status" value="1"/>
</dbReference>
<evidence type="ECO:0000313" key="2">
    <source>
        <dbReference type="EMBL" id="VYU66712.1"/>
    </source>
</evidence>
<feature type="domain" description="Ppx/GppA phosphatase N-terminal" evidence="1">
    <location>
        <begin position="43"/>
        <end position="294"/>
    </location>
</feature>
<dbReference type="Gene3D" id="3.30.420.150">
    <property type="entry name" value="Exopolyphosphatase. Domain 2"/>
    <property type="match status" value="1"/>
</dbReference>
<gene>
    <name evidence="2" type="primary">gppA</name>
    <name evidence="2" type="ORF">PCLFYP37_00551</name>
</gene>
<dbReference type="CDD" id="cd24006">
    <property type="entry name" value="ASKHA_NBD_PPX_GppA"/>
    <property type="match status" value="1"/>
</dbReference>
<keyword evidence="2" id="KW-0378">Hydrolase</keyword>
<sequence>MTMMEGMNFAAIDIGTNAARLLIKNIDHNPLGETKFRKVLFIRYPLRLGMDVFSKGKIGKERAEMMMRMIKGFKQMMRMYDVVDYRACATSAMRDAKNGKALIKKIEKKTGIRIDLIEGKEEAGILYGNHIEKLPNKEGTFMYVDVGGGSTEITLIHQGRLVGSMSYNIGTIRLLNRAVKDGIVDGLKADMAGMYANYGPINIIGSGGNINKLFRLAEEKSKKELKLPITSLRSLHNDLQPLSVEERMDRFGLKPDRADVIVPAAEIFLIIADCIHSDYVYVPTIGLADGIIGELYAKATQDEKERLSRSRFYLNAEAQGLLNAETVESNE</sequence>
<proteinExistence type="predicted"/>
<dbReference type="EC" id="3.6.1.40" evidence="2"/>
<dbReference type="PANTHER" id="PTHR30005:SF0">
    <property type="entry name" value="RETROGRADE REGULATION PROTEIN 2"/>
    <property type="match status" value="1"/>
</dbReference>
<dbReference type="InterPro" id="IPR043129">
    <property type="entry name" value="ATPase_NBD"/>
</dbReference>
<dbReference type="InterPro" id="IPR050273">
    <property type="entry name" value="GppA/Ppx_hydrolase"/>
</dbReference>
<dbReference type="AlphaFoldDB" id="A0A6N3GRA8"/>
<reference evidence="2" key="1">
    <citation type="submission" date="2019-11" db="EMBL/GenBank/DDBJ databases">
        <authorList>
            <person name="Feng L."/>
        </authorList>
    </citation>
    <scope>NUCLEOTIDE SEQUENCE</scope>
    <source>
        <strain evidence="2">PclaraLFYP37</strain>
    </source>
</reference>
<name>A0A6N3GRA8_9BACT</name>
<protein>
    <submittedName>
        <fullName evidence="2">Guanosine-5'-triphosphate,3'-diphosphate pyrophosphatase</fullName>
        <ecNumber evidence="2">3.6.1.40</ecNumber>
    </submittedName>
</protein>